<sequence length="250" mass="27008">MASSASSSSHLTANANASDIRARGRLTLDNPKQTNSTTVGEKEQRHSRRGRDDGIALLLQAYESDESSSSDVRETSEVGGASRGIQIVFSDEDTRTRREGQKSEFGVRENLGPEKESRTPSYDQRPASENLASRLATGAECESEEQSLNVSSCEDMPDLESRLAVVSIARVASALCAARVRGMAYSSLDASELGEIFDAIPPAHTQTRMAAQLALSERALLQSWAAAWSELEHAALRHLDSRVSAPRCPS</sequence>
<keyword evidence="3" id="KW-1185">Reference proteome</keyword>
<organism evidence="2 3">
    <name type="scientific">Phellinidium pouzarii</name>
    <dbReference type="NCBI Taxonomy" id="167371"/>
    <lineage>
        <taxon>Eukaryota</taxon>
        <taxon>Fungi</taxon>
        <taxon>Dikarya</taxon>
        <taxon>Basidiomycota</taxon>
        <taxon>Agaricomycotina</taxon>
        <taxon>Agaricomycetes</taxon>
        <taxon>Hymenochaetales</taxon>
        <taxon>Hymenochaetaceae</taxon>
        <taxon>Phellinidium</taxon>
    </lineage>
</organism>
<dbReference type="EMBL" id="SGPK01001079">
    <property type="protein sequence ID" value="THG94605.1"/>
    <property type="molecule type" value="Genomic_DNA"/>
</dbReference>
<evidence type="ECO:0000313" key="2">
    <source>
        <dbReference type="EMBL" id="THG94605.1"/>
    </source>
</evidence>
<name>A0A4S4K9K7_9AGAM</name>
<feature type="compositionally biased region" description="Low complexity" evidence="1">
    <location>
        <begin position="1"/>
        <end position="18"/>
    </location>
</feature>
<dbReference type="Proteomes" id="UP000308199">
    <property type="component" value="Unassembled WGS sequence"/>
</dbReference>
<accession>A0A4S4K9K7</accession>
<feature type="compositionally biased region" description="Basic and acidic residues" evidence="1">
    <location>
        <begin position="40"/>
        <end position="54"/>
    </location>
</feature>
<feature type="region of interest" description="Disordered" evidence="1">
    <location>
        <begin position="1"/>
        <end position="127"/>
    </location>
</feature>
<feature type="compositionally biased region" description="Polar residues" evidence="1">
    <location>
        <begin position="30"/>
        <end position="39"/>
    </location>
</feature>
<proteinExistence type="predicted"/>
<evidence type="ECO:0000256" key="1">
    <source>
        <dbReference type="SAM" id="MobiDB-lite"/>
    </source>
</evidence>
<comment type="caution">
    <text evidence="2">The sequence shown here is derived from an EMBL/GenBank/DDBJ whole genome shotgun (WGS) entry which is preliminary data.</text>
</comment>
<protein>
    <submittedName>
        <fullName evidence="2">Uncharacterized protein</fullName>
    </submittedName>
</protein>
<evidence type="ECO:0000313" key="3">
    <source>
        <dbReference type="Proteomes" id="UP000308199"/>
    </source>
</evidence>
<dbReference type="AlphaFoldDB" id="A0A4S4K9K7"/>
<reference evidence="2 3" key="1">
    <citation type="submission" date="2019-02" db="EMBL/GenBank/DDBJ databases">
        <title>Genome sequencing of the rare red list fungi Phellinidium pouzarii.</title>
        <authorList>
            <person name="Buettner E."/>
            <person name="Kellner H."/>
        </authorList>
    </citation>
    <scope>NUCLEOTIDE SEQUENCE [LARGE SCALE GENOMIC DNA]</scope>
    <source>
        <strain evidence="2 3">DSM 108285</strain>
    </source>
</reference>
<feature type="compositionally biased region" description="Basic and acidic residues" evidence="1">
    <location>
        <begin position="92"/>
        <end position="118"/>
    </location>
</feature>
<gene>
    <name evidence="2" type="ORF">EW145_g8107</name>
</gene>